<sequence>MEYISGPNKWSNDSGYLCVANAVLPQKNDVAFQWEIGRYFTDKTDDRVEAVTVPAFDKCYTEISSFYPCNSLKNPGSYTSVKCTVFNQTRTRSVYTWTKDRCNTGSGVQFSKWVLIINLILLLLDVAISR</sequence>
<accession>A0A0L8FLG1</accession>
<organism evidence="1">
    <name type="scientific">Octopus bimaculoides</name>
    <name type="common">California two-spotted octopus</name>
    <dbReference type="NCBI Taxonomy" id="37653"/>
    <lineage>
        <taxon>Eukaryota</taxon>
        <taxon>Metazoa</taxon>
        <taxon>Spiralia</taxon>
        <taxon>Lophotrochozoa</taxon>
        <taxon>Mollusca</taxon>
        <taxon>Cephalopoda</taxon>
        <taxon>Coleoidea</taxon>
        <taxon>Octopodiformes</taxon>
        <taxon>Octopoda</taxon>
        <taxon>Incirrata</taxon>
        <taxon>Octopodidae</taxon>
        <taxon>Octopus</taxon>
    </lineage>
</organism>
<dbReference type="KEGG" id="obi:106882739"/>
<gene>
    <name evidence="1" type="ORF">OCBIM_22016156mg</name>
</gene>
<name>A0A0L8FLG1_OCTBM</name>
<dbReference type="EMBL" id="KQ429717">
    <property type="protein sequence ID" value="KOF65225.1"/>
    <property type="molecule type" value="Genomic_DNA"/>
</dbReference>
<evidence type="ECO:0000313" key="1">
    <source>
        <dbReference type="EMBL" id="KOF65225.1"/>
    </source>
</evidence>
<reference evidence="1" key="1">
    <citation type="submission" date="2015-07" db="EMBL/GenBank/DDBJ databases">
        <title>MeaNS - Measles Nucleotide Surveillance Program.</title>
        <authorList>
            <person name="Tran T."/>
            <person name="Druce J."/>
        </authorList>
    </citation>
    <scope>NUCLEOTIDE SEQUENCE</scope>
    <source>
        <strain evidence="1">UCB-OBI-ISO-001</strain>
        <tissue evidence="1">Gonad</tissue>
    </source>
</reference>
<protein>
    <submittedName>
        <fullName evidence="1">Uncharacterized protein</fullName>
    </submittedName>
</protein>
<dbReference type="OrthoDB" id="10361015at2759"/>
<proteinExistence type="predicted"/>
<dbReference type="AlphaFoldDB" id="A0A0L8FLG1"/>